<dbReference type="RefSeq" id="XP_053022022.1">
    <property type="nucleotide sequence ID" value="XM_053170774.1"/>
</dbReference>
<dbReference type="Proteomes" id="UP001164743">
    <property type="component" value="Chromosome 7A"/>
</dbReference>
<protein>
    <recommendedName>
        <fullName evidence="4">Myb/SANT-like domain-containing protein</fullName>
    </recommendedName>
</protein>
<dbReference type="GeneID" id="77811669"/>
<evidence type="ECO:0000313" key="2">
    <source>
        <dbReference type="EMBL" id="WAQ86467.1"/>
    </source>
</evidence>
<accession>A0ABY7CPR2</accession>
<sequence>MDGLQPQNNNNENHRQNENHRPHQALTENEKLMIVCRQLQALDWTPKQFTTAFLRSEDTEFAYRRRFWGTSTGWNSTRNLIEVIKSEVTSSDYGASQWETFIQEEAIRIMINQRPPSGEYPVGSYISSQSVQPSYFSPDAVNQRERLISMEHTPFLFNILHQTIGATVPNNAAEVNEDDRDDMAEPDIDTDEAEFLGREGVAFESNSILRTERGRKVIYQSHKNDITNRSLDMFLRMARTYDLADQHHKTNAVQIPECNNLLLDGLKVLQKDFAKNKLCRLKLHFLWDSSPNEVNENMAQDNATYIEENENEEPQEDNSDAFEM</sequence>
<organism evidence="2 3">
    <name type="scientific">Puccinia triticina</name>
    <dbReference type="NCBI Taxonomy" id="208348"/>
    <lineage>
        <taxon>Eukaryota</taxon>
        <taxon>Fungi</taxon>
        <taxon>Dikarya</taxon>
        <taxon>Basidiomycota</taxon>
        <taxon>Pucciniomycotina</taxon>
        <taxon>Pucciniomycetes</taxon>
        <taxon>Pucciniales</taxon>
        <taxon>Pucciniaceae</taxon>
        <taxon>Puccinia</taxon>
    </lineage>
</organism>
<keyword evidence="3" id="KW-1185">Reference proteome</keyword>
<evidence type="ECO:0000313" key="3">
    <source>
        <dbReference type="Proteomes" id="UP001164743"/>
    </source>
</evidence>
<feature type="compositionally biased region" description="Basic and acidic residues" evidence="1">
    <location>
        <begin position="12"/>
        <end position="21"/>
    </location>
</feature>
<evidence type="ECO:0008006" key="4">
    <source>
        <dbReference type="Google" id="ProtNLM"/>
    </source>
</evidence>
<gene>
    <name evidence="2" type="ORF">PtA15_7A193</name>
</gene>
<dbReference type="EMBL" id="CP110427">
    <property type="protein sequence ID" value="WAQ86467.1"/>
    <property type="molecule type" value="Genomic_DNA"/>
</dbReference>
<reference evidence="2" key="1">
    <citation type="submission" date="2022-10" db="EMBL/GenBank/DDBJ databases">
        <title>Puccinia triticina Genome sequencing and assembly.</title>
        <authorList>
            <person name="Li C."/>
        </authorList>
    </citation>
    <scope>NUCLEOTIDE SEQUENCE</scope>
    <source>
        <strain evidence="2">Pt15</strain>
    </source>
</reference>
<feature type="region of interest" description="Disordered" evidence="1">
    <location>
        <begin position="1"/>
        <end position="22"/>
    </location>
</feature>
<feature type="compositionally biased region" description="Low complexity" evidence="1">
    <location>
        <begin position="1"/>
        <end position="11"/>
    </location>
</feature>
<proteinExistence type="predicted"/>
<evidence type="ECO:0000256" key="1">
    <source>
        <dbReference type="SAM" id="MobiDB-lite"/>
    </source>
</evidence>
<name>A0ABY7CPR2_9BASI</name>